<gene>
    <name evidence="1" type="ORF">EVAR_93816_1</name>
</gene>
<keyword evidence="2" id="KW-1185">Reference proteome</keyword>
<evidence type="ECO:0000313" key="1">
    <source>
        <dbReference type="EMBL" id="GBP36123.1"/>
    </source>
</evidence>
<reference evidence="1 2" key="1">
    <citation type="journal article" date="2019" name="Commun. Biol.">
        <title>The bagworm genome reveals a unique fibroin gene that provides high tensile strength.</title>
        <authorList>
            <person name="Kono N."/>
            <person name="Nakamura H."/>
            <person name="Ohtoshi R."/>
            <person name="Tomita M."/>
            <person name="Numata K."/>
            <person name="Arakawa K."/>
        </authorList>
    </citation>
    <scope>NUCLEOTIDE SEQUENCE [LARGE SCALE GENOMIC DNA]</scope>
</reference>
<sequence length="214" mass="23594">MSEHGTLKYSPGIWCPKKSLGAPSSPTTLLCRVNPDGFQRLFAPLAPLCLLTASDGAVKAYTPCARAHELPITGVGHVTSSVEGVTCLTPRSRYDDTVRFAIQAPYQSFNHPHTSGIPSRDLLIPHSWQTLLAPFIDVDHSTRLPRRPILGRLLAVTLVHDLVQCVAALTVELWRYRSLRDKTNEVSRTKASLNPLSVCVAKKNTFNSNFPKKQ</sequence>
<comment type="caution">
    <text evidence="1">The sequence shown here is derived from an EMBL/GenBank/DDBJ whole genome shotgun (WGS) entry which is preliminary data.</text>
</comment>
<protein>
    <submittedName>
        <fullName evidence="1">Uncharacterized protein</fullName>
    </submittedName>
</protein>
<accession>A0A4C1VBX2</accession>
<organism evidence="1 2">
    <name type="scientific">Eumeta variegata</name>
    <name type="common">Bagworm moth</name>
    <name type="synonym">Eumeta japonica</name>
    <dbReference type="NCBI Taxonomy" id="151549"/>
    <lineage>
        <taxon>Eukaryota</taxon>
        <taxon>Metazoa</taxon>
        <taxon>Ecdysozoa</taxon>
        <taxon>Arthropoda</taxon>
        <taxon>Hexapoda</taxon>
        <taxon>Insecta</taxon>
        <taxon>Pterygota</taxon>
        <taxon>Neoptera</taxon>
        <taxon>Endopterygota</taxon>
        <taxon>Lepidoptera</taxon>
        <taxon>Glossata</taxon>
        <taxon>Ditrysia</taxon>
        <taxon>Tineoidea</taxon>
        <taxon>Psychidae</taxon>
        <taxon>Oiketicinae</taxon>
        <taxon>Eumeta</taxon>
    </lineage>
</organism>
<proteinExistence type="predicted"/>
<name>A0A4C1VBX2_EUMVA</name>
<dbReference type="Proteomes" id="UP000299102">
    <property type="component" value="Unassembled WGS sequence"/>
</dbReference>
<evidence type="ECO:0000313" key="2">
    <source>
        <dbReference type="Proteomes" id="UP000299102"/>
    </source>
</evidence>
<dbReference type="EMBL" id="BGZK01000314">
    <property type="protein sequence ID" value="GBP36123.1"/>
    <property type="molecule type" value="Genomic_DNA"/>
</dbReference>
<dbReference type="AlphaFoldDB" id="A0A4C1VBX2"/>